<dbReference type="EMBL" id="FNJB01000020">
    <property type="protein sequence ID" value="SDP89003.1"/>
    <property type="molecule type" value="Genomic_DNA"/>
</dbReference>
<dbReference type="Gene3D" id="3.40.50.1240">
    <property type="entry name" value="Phosphoglycerate mutase-like"/>
    <property type="match status" value="1"/>
</dbReference>
<feature type="binding site" evidence="2">
    <location>
        <position position="56"/>
    </location>
    <ligand>
        <name>substrate</name>
    </ligand>
</feature>
<feature type="binding site" evidence="2">
    <location>
        <begin position="6"/>
        <end position="13"/>
    </location>
    <ligand>
        <name>substrate</name>
    </ligand>
</feature>
<dbReference type="CDD" id="cd07067">
    <property type="entry name" value="HP_PGM_like"/>
    <property type="match status" value="1"/>
</dbReference>
<dbReference type="Proteomes" id="UP000199651">
    <property type="component" value="Unassembled WGS sequence"/>
</dbReference>
<evidence type="ECO:0000256" key="2">
    <source>
        <dbReference type="PIRSR" id="PIRSR613078-2"/>
    </source>
</evidence>
<keyword evidence="4" id="KW-1185">Reference proteome</keyword>
<evidence type="ECO:0000313" key="4">
    <source>
        <dbReference type="Proteomes" id="UP000199651"/>
    </source>
</evidence>
<organism evidence="3 4">
    <name type="scientific">Actinokineospora alba</name>
    <dbReference type="NCBI Taxonomy" id="504798"/>
    <lineage>
        <taxon>Bacteria</taxon>
        <taxon>Bacillati</taxon>
        <taxon>Actinomycetota</taxon>
        <taxon>Actinomycetes</taxon>
        <taxon>Pseudonocardiales</taxon>
        <taxon>Pseudonocardiaceae</taxon>
        <taxon>Actinokineospora</taxon>
    </lineage>
</organism>
<proteinExistence type="predicted"/>
<dbReference type="InterPro" id="IPR029033">
    <property type="entry name" value="His_PPase_superfam"/>
</dbReference>
<dbReference type="OrthoDB" id="5296884at2"/>
<dbReference type="SUPFAM" id="SSF53254">
    <property type="entry name" value="Phosphoglycerate mutase-like"/>
    <property type="match status" value="1"/>
</dbReference>
<dbReference type="PANTHER" id="PTHR46517">
    <property type="entry name" value="FRUCTOSE-2,6-BISPHOSPHATASE TIGAR"/>
    <property type="match status" value="1"/>
</dbReference>
<keyword evidence="1" id="KW-0378">Hydrolase</keyword>
<dbReference type="GO" id="GO:0004331">
    <property type="term" value="F:fructose-2,6-bisphosphate 2-phosphatase activity"/>
    <property type="evidence" value="ECO:0007669"/>
    <property type="project" value="TreeGrafter"/>
</dbReference>
<protein>
    <submittedName>
        <fullName evidence="3">Probable phosphoglycerate mutase</fullName>
    </submittedName>
</protein>
<name>A0A1H0WEK9_9PSEU</name>
<dbReference type="InterPro" id="IPR051695">
    <property type="entry name" value="Phosphoglycerate_Mutase"/>
</dbReference>
<gene>
    <name evidence="3" type="ORF">SAMN05192558_12055</name>
</gene>
<dbReference type="Pfam" id="PF00300">
    <property type="entry name" value="His_Phos_1"/>
    <property type="match status" value="1"/>
</dbReference>
<dbReference type="GO" id="GO:0005829">
    <property type="term" value="C:cytosol"/>
    <property type="evidence" value="ECO:0007669"/>
    <property type="project" value="TreeGrafter"/>
</dbReference>
<sequence length="79" mass="8287">MIFLARHGETRWNRLGRKQGQLDSPLTESGLAQARNLAAAVGRLRVDGVFSSPLGRAATTAALCGVAFGMPVVVAAVPR</sequence>
<evidence type="ECO:0000256" key="1">
    <source>
        <dbReference type="ARBA" id="ARBA00022801"/>
    </source>
</evidence>
<dbReference type="GO" id="GO:0043456">
    <property type="term" value="P:regulation of pentose-phosphate shunt"/>
    <property type="evidence" value="ECO:0007669"/>
    <property type="project" value="TreeGrafter"/>
</dbReference>
<accession>A0A1H0WEK9</accession>
<dbReference type="AlphaFoldDB" id="A0A1H0WEK9"/>
<reference evidence="4" key="1">
    <citation type="submission" date="2016-10" db="EMBL/GenBank/DDBJ databases">
        <authorList>
            <person name="Varghese N."/>
            <person name="Submissions S."/>
        </authorList>
    </citation>
    <scope>NUCLEOTIDE SEQUENCE [LARGE SCALE GENOMIC DNA]</scope>
    <source>
        <strain evidence="4">IBRC-M 10655</strain>
    </source>
</reference>
<dbReference type="InterPro" id="IPR001345">
    <property type="entry name" value="PG/BPGM_mutase_AS"/>
</dbReference>
<dbReference type="STRING" id="504798.SAMN05421871_107180"/>
<dbReference type="InterPro" id="IPR013078">
    <property type="entry name" value="His_Pase_superF_clade-1"/>
</dbReference>
<dbReference type="PANTHER" id="PTHR46517:SF1">
    <property type="entry name" value="FRUCTOSE-2,6-BISPHOSPHATASE TIGAR"/>
    <property type="match status" value="1"/>
</dbReference>
<dbReference type="RefSeq" id="WP_091383835.1">
    <property type="nucleotide sequence ID" value="NZ_FNDV01000007.1"/>
</dbReference>
<dbReference type="SMART" id="SM00855">
    <property type="entry name" value="PGAM"/>
    <property type="match status" value="1"/>
</dbReference>
<dbReference type="PROSITE" id="PS00175">
    <property type="entry name" value="PG_MUTASE"/>
    <property type="match status" value="1"/>
</dbReference>
<evidence type="ECO:0000313" key="3">
    <source>
        <dbReference type="EMBL" id="SDP89003.1"/>
    </source>
</evidence>
<dbReference type="GO" id="GO:0045820">
    <property type="term" value="P:negative regulation of glycolytic process"/>
    <property type="evidence" value="ECO:0007669"/>
    <property type="project" value="TreeGrafter"/>
</dbReference>